<keyword evidence="9" id="KW-1185">Reference proteome</keyword>
<dbReference type="STRING" id="980251.GCA_001642875_01516"/>
<feature type="domain" description="Histidine kinase/HSP90-like ATPase" evidence="7">
    <location>
        <begin position="456"/>
        <end position="567"/>
    </location>
</feature>
<dbReference type="Pfam" id="PF07730">
    <property type="entry name" value="HisKA_3"/>
    <property type="match status" value="1"/>
</dbReference>
<feature type="region of interest" description="Disordered" evidence="5">
    <location>
        <begin position="511"/>
        <end position="530"/>
    </location>
</feature>
<dbReference type="InterPro" id="IPR050482">
    <property type="entry name" value="Sensor_HK_TwoCompSys"/>
</dbReference>
<dbReference type="InterPro" id="IPR003594">
    <property type="entry name" value="HATPase_dom"/>
</dbReference>
<keyword evidence="6" id="KW-0812">Transmembrane</keyword>
<dbReference type="GO" id="GO:0016020">
    <property type="term" value="C:membrane"/>
    <property type="evidence" value="ECO:0007669"/>
    <property type="project" value="InterPro"/>
</dbReference>
<dbReference type="InterPro" id="IPR036890">
    <property type="entry name" value="HATPase_C_sf"/>
</dbReference>
<feature type="coiled-coil region" evidence="4">
    <location>
        <begin position="326"/>
        <end position="360"/>
    </location>
</feature>
<dbReference type="PANTHER" id="PTHR24421">
    <property type="entry name" value="NITRATE/NITRITE SENSOR PROTEIN NARX-RELATED"/>
    <property type="match status" value="1"/>
</dbReference>
<evidence type="ECO:0000256" key="6">
    <source>
        <dbReference type="SAM" id="Phobius"/>
    </source>
</evidence>
<keyword evidence="4" id="KW-0175">Coiled coil</keyword>
<protein>
    <submittedName>
        <fullName evidence="8">Oxygen sensor histidine kinase NreB</fullName>
        <ecNumber evidence="8">2.7.13.3</ecNumber>
    </submittedName>
</protein>
<organism evidence="8 9">
    <name type="scientific">Mariniblastus fucicola</name>
    <dbReference type="NCBI Taxonomy" id="980251"/>
    <lineage>
        <taxon>Bacteria</taxon>
        <taxon>Pseudomonadati</taxon>
        <taxon>Planctomycetota</taxon>
        <taxon>Planctomycetia</taxon>
        <taxon>Pirellulales</taxon>
        <taxon>Pirellulaceae</taxon>
        <taxon>Mariniblastus</taxon>
    </lineage>
</organism>
<evidence type="ECO:0000256" key="3">
    <source>
        <dbReference type="ARBA" id="ARBA00023012"/>
    </source>
</evidence>
<keyword evidence="6" id="KW-1133">Transmembrane helix</keyword>
<dbReference type="InterPro" id="IPR029151">
    <property type="entry name" value="Sensor-like_sf"/>
</dbReference>
<dbReference type="SUPFAM" id="SSF103190">
    <property type="entry name" value="Sensory domain-like"/>
    <property type="match status" value="1"/>
</dbReference>
<dbReference type="CDD" id="cd16917">
    <property type="entry name" value="HATPase_UhpB-NarQ-NarX-like"/>
    <property type="match status" value="1"/>
</dbReference>
<proteinExistence type="predicted"/>
<keyword evidence="6" id="KW-0472">Membrane</keyword>
<evidence type="ECO:0000259" key="7">
    <source>
        <dbReference type="SMART" id="SM00387"/>
    </source>
</evidence>
<dbReference type="SUPFAM" id="SSF55874">
    <property type="entry name" value="ATPase domain of HSP90 chaperone/DNA topoisomerase II/histidine kinase"/>
    <property type="match status" value="1"/>
</dbReference>
<evidence type="ECO:0000313" key="8">
    <source>
        <dbReference type="EMBL" id="QEG22842.1"/>
    </source>
</evidence>
<keyword evidence="1 8" id="KW-0808">Transferase</keyword>
<dbReference type="InterPro" id="IPR048760">
    <property type="entry name" value="VP0354-like_sensor_dom"/>
</dbReference>
<evidence type="ECO:0000256" key="4">
    <source>
        <dbReference type="SAM" id="Coils"/>
    </source>
</evidence>
<gene>
    <name evidence="8" type="primary">nreB</name>
    <name evidence="8" type="ORF">MFFC18_27270</name>
</gene>
<dbReference type="GO" id="GO:0046983">
    <property type="term" value="F:protein dimerization activity"/>
    <property type="evidence" value="ECO:0007669"/>
    <property type="project" value="InterPro"/>
</dbReference>
<feature type="transmembrane region" description="Helical" evidence="6">
    <location>
        <begin position="297"/>
        <end position="320"/>
    </location>
</feature>
<feature type="compositionally biased region" description="Polar residues" evidence="5">
    <location>
        <begin position="513"/>
        <end position="524"/>
    </location>
</feature>
<dbReference type="Proteomes" id="UP000322214">
    <property type="component" value="Chromosome"/>
</dbReference>
<evidence type="ECO:0000256" key="5">
    <source>
        <dbReference type="SAM" id="MobiDB-lite"/>
    </source>
</evidence>
<evidence type="ECO:0000256" key="1">
    <source>
        <dbReference type="ARBA" id="ARBA00022679"/>
    </source>
</evidence>
<dbReference type="SMART" id="SM00387">
    <property type="entry name" value="HATPase_c"/>
    <property type="match status" value="1"/>
</dbReference>
<evidence type="ECO:0000313" key="9">
    <source>
        <dbReference type="Proteomes" id="UP000322214"/>
    </source>
</evidence>
<dbReference type="KEGG" id="mff:MFFC18_27270"/>
<sequence length="570" mass="63873">MWVVALVTWLLAVFLAVIYLQERSKEWQLRSEQSKYRLELAQEIVSRNLDRVRADLLFVAKLPTVKSANKKTPESLRETEAGFAAFLASQKTYSQIRLIDRKGMEVVRVDWNGSEANVVPVRDLQDKAERYYVSDSLSLEPGEMFTSEFDLNEEQGEIERPLRPVIRFVTPVPDSGQPGNLLVFNYEGSDLLRELASISLPGRTYLVRNDGQFLLAPTSQSAWGWILGHHQNFESVFKGLSLASISEDQVVQTPHGCFSARQLAPESRGSGFSNVPPGLRLVSHFSVEETFVRSRQLLYWLLALGGVMLVPLALVTRFWAAAIDRRELQNQRVADSEKRLRELSSRLVNLQEDERRAISREIHDSLGQQATAINLNLRLLKGNLNADSEPQLEMLIDESEQLLSHLHGFATRVRPAELDDIGLKEAVQSHIWDFESRTGIDCEFRWNVVDLKVDETIEENVFRLVQESLNNIAKHAQAKLASVELKFEESENGSELQLIILDDGVGLKADSGASGNTGDEQATASGSSGRLGMLGMKERVELLGGRIDVTTRNTGGAAIKIEIPVKDSRR</sequence>
<keyword evidence="3" id="KW-0902">Two-component regulatory system</keyword>
<reference evidence="8 9" key="1">
    <citation type="submission" date="2019-08" db="EMBL/GenBank/DDBJ databases">
        <title>Deep-cultivation of Planctomycetes and their phenomic and genomic characterization uncovers novel biology.</title>
        <authorList>
            <person name="Wiegand S."/>
            <person name="Jogler M."/>
            <person name="Boedeker C."/>
            <person name="Pinto D."/>
            <person name="Vollmers J."/>
            <person name="Rivas-Marin E."/>
            <person name="Kohn T."/>
            <person name="Peeters S.H."/>
            <person name="Heuer A."/>
            <person name="Rast P."/>
            <person name="Oberbeckmann S."/>
            <person name="Bunk B."/>
            <person name="Jeske O."/>
            <person name="Meyerdierks A."/>
            <person name="Storesund J.E."/>
            <person name="Kallscheuer N."/>
            <person name="Luecker S."/>
            <person name="Lage O.M."/>
            <person name="Pohl T."/>
            <person name="Merkel B.J."/>
            <person name="Hornburger P."/>
            <person name="Mueller R.-W."/>
            <person name="Bruemmer F."/>
            <person name="Labrenz M."/>
            <person name="Spormann A.M."/>
            <person name="Op den Camp H."/>
            <person name="Overmann J."/>
            <person name="Amann R."/>
            <person name="Jetten M.S.M."/>
            <person name="Mascher T."/>
            <person name="Medema M.H."/>
            <person name="Devos D.P."/>
            <person name="Kaster A.-K."/>
            <person name="Ovreas L."/>
            <person name="Rohde M."/>
            <person name="Galperin M.Y."/>
            <person name="Jogler C."/>
        </authorList>
    </citation>
    <scope>NUCLEOTIDE SEQUENCE [LARGE SCALE GENOMIC DNA]</scope>
    <source>
        <strain evidence="8 9">FC18</strain>
    </source>
</reference>
<dbReference type="AlphaFoldDB" id="A0A5B9PD51"/>
<evidence type="ECO:0000256" key="2">
    <source>
        <dbReference type="ARBA" id="ARBA00022777"/>
    </source>
</evidence>
<dbReference type="Pfam" id="PF02518">
    <property type="entry name" value="HATPase_c"/>
    <property type="match status" value="1"/>
</dbReference>
<name>A0A5B9PD51_9BACT</name>
<dbReference type="Pfam" id="PF21623">
    <property type="entry name" value="HK_sensor_dom_bact"/>
    <property type="match status" value="1"/>
</dbReference>
<accession>A0A5B9PD51</accession>
<dbReference type="InterPro" id="IPR011712">
    <property type="entry name" value="Sig_transdc_His_kin_sub3_dim/P"/>
</dbReference>
<dbReference type="GO" id="GO:0000155">
    <property type="term" value="F:phosphorelay sensor kinase activity"/>
    <property type="evidence" value="ECO:0007669"/>
    <property type="project" value="InterPro"/>
</dbReference>
<keyword evidence="2 8" id="KW-0418">Kinase</keyword>
<dbReference type="Gene3D" id="3.30.450.20">
    <property type="entry name" value="PAS domain"/>
    <property type="match status" value="1"/>
</dbReference>
<dbReference type="Gene3D" id="1.20.5.1930">
    <property type="match status" value="1"/>
</dbReference>
<dbReference type="EMBL" id="CP042912">
    <property type="protein sequence ID" value="QEG22842.1"/>
    <property type="molecule type" value="Genomic_DNA"/>
</dbReference>
<dbReference type="Gene3D" id="3.30.565.10">
    <property type="entry name" value="Histidine kinase-like ATPase, C-terminal domain"/>
    <property type="match status" value="1"/>
</dbReference>
<dbReference type="EC" id="2.7.13.3" evidence="8"/>